<evidence type="ECO:0000256" key="2">
    <source>
        <dbReference type="ARBA" id="ARBA00022450"/>
    </source>
</evidence>
<dbReference type="NCBIfam" id="TIGR01733">
    <property type="entry name" value="AA-adenyl-dom"/>
    <property type="match status" value="1"/>
</dbReference>
<dbReference type="InterPro" id="IPR020806">
    <property type="entry name" value="PKS_PP-bd"/>
</dbReference>
<dbReference type="Gene3D" id="3.30.300.30">
    <property type="match status" value="2"/>
</dbReference>
<keyword evidence="3" id="KW-0597">Phosphoprotein</keyword>
<evidence type="ECO:0000256" key="1">
    <source>
        <dbReference type="ARBA" id="ARBA00001957"/>
    </source>
</evidence>
<dbReference type="InterPro" id="IPR032821">
    <property type="entry name" value="PKS_assoc"/>
</dbReference>
<dbReference type="PROSITE" id="PS00455">
    <property type="entry name" value="AMP_BINDING"/>
    <property type="match status" value="1"/>
</dbReference>
<dbReference type="Gene3D" id="3.30.559.10">
    <property type="entry name" value="Chloramphenicol acetyltransferase-like domain"/>
    <property type="match status" value="3"/>
</dbReference>
<dbReference type="SMART" id="SM00827">
    <property type="entry name" value="PKS_AT"/>
    <property type="match status" value="1"/>
</dbReference>
<dbReference type="GO" id="GO:0005737">
    <property type="term" value="C:cytoplasm"/>
    <property type="evidence" value="ECO:0007669"/>
    <property type="project" value="TreeGrafter"/>
</dbReference>
<dbReference type="Pfam" id="PF08659">
    <property type="entry name" value="KR"/>
    <property type="match status" value="1"/>
</dbReference>
<dbReference type="SUPFAM" id="SSF51735">
    <property type="entry name" value="NAD(P)-binding Rossmann-fold domains"/>
    <property type="match status" value="2"/>
</dbReference>
<dbReference type="InterPro" id="IPR016036">
    <property type="entry name" value="Malonyl_transacylase_ACP-bd"/>
</dbReference>
<dbReference type="FunFam" id="3.40.50.980:FF:000001">
    <property type="entry name" value="Non-ribosomal peptide synthetase"/>
    <property type="match status" value="1"/>
</dbReference>
<dbReference type="InterPro" id="IPR010071">
    <property type="entry name" value="AA_adenyl_dom"/>
</dbReference>
<sequence length="3982" mass="429429">MRNQRLIMQKPSSSTFLERLAHDKAGLPSTVRLPLNAEQTRLWFIDKLSQNSQGFVLQASFLLRGAVDPTVWQKAVRLTVERHAILSARLVEHDNKAWLELADTSSELEMCEADTPRALPPGTLFRAMLQPRAEHYQLTFLIHHLIADRSSMAILINDCFTSVRGIGLPSAAQFTERLLARQAEPANAPEALEWWRAALEGAPAELALPFDHPRPPERGRRGATISLPLTEDADLTALSKSLGATPFMTYLALYVQLLQRWSGEEDLVIGCPVSIRKTREDQQMVGFLVNTLPLRLKPGLNDDLATRVSQVKQTLLNTLGQPAVTLDQIVSTLNPRRHLNRNALFQAMFVLQAQPLAMPTLPDIDIEALSTAPLAPEVDLNLSVERTTDPQTPYVAHLEYDPELFHAETALEFLQQFIALCRAAAQPQGAAQKPSASHQLACWKGPRLALPPHTVDTLILETLNGLAPERPMLQDAGQTLSCKELLWNIAHTSDALEAAGVAPYTRVSLCLPRLTELVPALLAVWRLGACAVFLPTDGPHDVIAERATLAGANIVLIGTDSPDLAGLAADSCKVLTWDALRHAHSSGVHARTDMGAFKEEPAYACFTSGTTGTPKAVFISHASLLNHALDCSRRFELDATDRVLQFAAPAFDVLLEEVIPALLSGSSLVQLATGYTGDLEAFHQALEDKRITVANLPAAFWHTWVHELIAAGTPVPTTLRLLITGSEAVQAAAARIWRTHAAHCRLLCAYGLTETTISAGFMQVDDVPGHWSTMPLAEAVQNTELAVVGPDNQPLPALCLGEIRVRGQALMLSSTGEVHPISGRAPITELHTGDYGRMDLNGRLWCLGRRDRQIKIRGIRVEPATLEHALTRISGISEAAALAIPVGQRHSLWAFVTGHAAPAAAAIKAALQNRLPDVLMPEQIIALPSLPRTAQGKTDYKALAARAAQQPRPPSDTRLNSGRERLIAQLFSEVLQRSPVGPEDNFFDLGGDSISSLQVISRARRAGVDLSAKTVFEYQTVRAIAQQTTETAKASHDAQSCGSVWATPILSWFKSEMKGAWRQFNQAVVIALPDPVDLPRLQQALSAVVHCHEIFGLHVATAPDGEVSYHIPTTRPAPLFSVVTRPDDVADSAWATLRQRHLAEAQGRLDPSTGINVSAVALPADKQLMLTVHHLCIDVLSWQVVLRDLQNAYEAADRLDASPLRRHGSPWRRWALALQDFSLDPDVRASLPFWIKSLSARPTPLAPGLPAKPGIEADARVHQLALSTELTQHLLRKVPAVWGLRMDETLLTALALAHAADESVVLRVDLERNGRASPLDDLDISETVGWFTSVIPLSLQTGRNAQTMAQAVKARLADVPHEGLSYGLLRYGNNPETVRLLAGLPEADALLNYVGILDGWAQGPFQPVDADTGPTIAPDLARSHRIELNAGVVAGQLRVALNYADGHGSKQAAASLMANIERALNRIAAETGYQRSVGGQADVANNEVRAAGALPHIPVTPLQRGILLHSLHEPQTYFDQLHFRLDGPLNLDALKTAWALLLDRHGALRCAFGFDDNDEPCQYIESGLALSWQLYDWTTLDEPESRRELQTLMQADRQKGFVLDQAPLMRMHLIKQAQDRHDWIWSSHHLILDGWSVSILMQDCLSAYTASLEGTVPDWPSPPDWHAFVHRWHRLNAAGALLWWKQALANVAPTLMAQRDTVGLAPPAQRALHDAGIALDPAIRDALASVCRRHGVPLGVLIQASWAMLLRRYRSIDTVVFGITLAHRPPEFNNADALVGMTINTVPVIADIQPDMPLSTLLANLRQQSFERTDHAFVGLEEILQTARHDPACPLFDTLLLVQNYPRPTTLAASDLTIQVCDVREQTNFALTAIVTTGEDAAMSLAWDSTRISDALGRDVLNHWHQLLRAMTHDAPSLVRDLSIYTDIALNKRIALATGPDSELSAPDVLERFDQWVDATPEHPAVQALEGCFSYRALSCAADQLCQALRDSGVVTGEPVAILLPRGARAIAALLGVMKSGAMAVPIDAAYPAERIAFMLQDSQARWLLTESALTDRLPSPLPIRALFIDQMPDTTQPVVTHRPEISPTSPAYLIYTSGSTGQPKGAITHHGGLANMMRIQQYHLCPKATDRVLQFAALSFDASIWEIFMALGSGATLHVPDPVAVRFGEELLDTIEHERITIATLPPSLMATLPPRALPSLRILMVAGEACPDVVVEKWADGRRLFNCYGPSETSVCSSLHEVTGRTLHIPIGKPAAHTRAYVIDPDGQLVPPGGEGELLIGGDGVGLGYLHRAELTAERFKPDSWSTEPGNRVYHSGDRVHVGHNGELTFYGRIDRQLKVRGFRVEPGEIERQLEQLGPIDKALVGLSPRVDAEPVLLAWVLPRAGLTIDTQRLRDDLSRRLPSHLVPAVIQALQQIPLTPNGKIDWAALPMPADGAYAIEAPVQTDSTDRARTIAQKLESIWAELLKLPRVDWHGNFFDLGGQSLLLVKMQPMLRNTFNIKVPTRILFEHVTIYALAQWLATQQTAEPGVPEVDSDSIAIVGMACRLPGADSAEAFWTLLREGREGITEFESDLSGDTLQAGQSHFVPRCGVIPDSDQFDAAFFGIGARDALLLDPQHRLFLEGAWNAFEDAAEIPGGNIGVFAGCSHNTWLREVLVPGGETLGGPAGFHAITANDKDFLATQVAYRLNLSGPAVTVQSACSTSLVAVAQAVDALRAGRCDMALAGGVSLSFPDPSGYVYEPGMILSPDGHCRSFSADAAGTVPAAGMGVVLLKPLEKALEDGNRIYATIRGVGVSNDGARKMSFAAPGIEGQAKAIQQALSDAGLRSDEVDLVEAHGTGTALGDPVEITALGKAYAKGRSRPLLIGSVKSNIGHADAAAGIAGLIKATLSLHHQFLPASLHADRLNPKLDPGPQPWFEIARVGSTLSPPGRPLRAGVSSFGIGGTNAHVLLEQAPCRQAIQTVNDNWQVVPVSASVPGQLAVVLKKLEDHLRHSPTPLALADIATTLQQGRTAMKARIALIADKTSGLIQLLPGTVTDTVTLGSGTTRRPPKIALLLPGQGVQHPGMGAALSAQYPAFREHLAALSDLLRPLLNLSLIDTLNDSALDSGFWQDTRVAQPAILAISLACAQWWASLGIKADLMLGHSLGEYTAACLAGVFSPEDALSIVAERARLMAAMPHGAMLAITQEGPAMEALLLRHPALDLAAINGPRQAIISGPVDAIDTLAAELAQQLLPAQRLCTSHAFHSRSMQPAADALRAFLSTRVLNPPTGKFVSNLTGTWITPEQAVSPDYWAEHMLAPVRFAQGLQTLQDKGAGLAIEAGPGRVLTMLARSKGLPACPSLDAASRSGTSSAPEHAPAHIQSVAQLWESGIEVDWSAFNTQPGKRIALPGYSWARQVFRPKAVSIPAAPDTEATPPKEKPSPDHWFYTPLWVRRSPVTCADASGPLLIYSSAMALANPVAQVLRQSGREVRVATSAEALLAVPGEARTQLVVLMPPAGGQSALAIMTQLRTTLLTVRDAILACHPKPMRIDLVTMSGAAVQGSEPLCPANTALIAGFRVLAHEFPEHLFAGLDLVSPDPVLVARQMQEWLNTERTGQFLAYRQGQYWNEEVARCHMPPAQPWPLRAGGTVLITGAAGGVGQAFALDLARHADTPHLLLATHRTPLPDMLCRQLQALGAKISQLTLELADEQSTTDTLTNWQNAFGPINGVIHAAGLADYGGVMARRSAGSIDSVLAPKIIGLHGIESALTGLPLDFMVLCSTLGSFLPAAKFGQVAYSAANAYLDTAAAALVQRHPWRAVTINWDDWVEVGMTVAARQRAGLQALSAESGLLHDEGPAAVRRVLPTPLTRVAIAVNDLTALVARSGTWFSDELAGPNIDSTDRPVSSVTAPVAQALAGPADLCPVLEDLFCEVLNEPVCGPHGNFFDLGGHSLLAMQLISRVKETTGLDATLIDLFASPTPDALAQLLVTKAPETP</sequence>
<dbReference type="GO" id="GO:0043041">
    <property type="term" value="P:amino acid activation for nonribosomal peptide biosynthetic process"/>
    <property type="evidence" value="ECO:0007669"/>
    <property type="project" value="TreeGrafter"/>
</dbReference>
<dbReference type="InterPro" id="IPR014031">
    <property type="entry name" value="Ketoacyl_synth_C"/>
</dbReference>
<dbReference type="SMART" id="SM00825">
    <property type="entry name" value="PKS_KS"/>
    <property type="match status" value="1"/>
</dbReference>
<dbReference type="Pfam" id="PF00668">
    <property type="entry name" value="Condensation"/>
    <property type="match status" value="3"/>
</dbReference>
<dbReference type="SUPFAM" id="SSF47336">
    <property type="entry name" value="ACP-like"/>
    <property type="match status" value="3"/>
</dbReference>
<feature type="domain" description="Carrier" evidence="6">
    <location>
        <begin position="2452"/>
        <end position="2527"/>
    </location>
</feature>
<evidence type="ECO:0008006" key="10">
    <source>
        <dbReference type="Google" id="ProtNLM"/>
    </source>
</evidence>
<dbReference type="Gene3D" id="3.40.366.10">
    <property type="entry name" value="Malonyl-Coenzyme A Acyl Carrier Protein, domain 2"/>
    <property type="match status" value="1"/>
</dbReference>
<dbReference type="SUPFAM" id="SSF56801">
    <property type="entry name" value="Acetyl-CoA synthetase-like"/>
    <property type="match status" value="2"/>
</dbReference>
<evidence type="ECO:0000256" key="5">
    <source>
        <dbReference type="ARBA" id="ARBA00029443"/>
    </source>
</evidence>
<dbReference type="InterPro" id="IPR042099">
    <property type="entry name" value="ANL_N_sf"/>
</dbReference>
<feature type="domain" description="Carrier" evidence="6">
    <location>
        <begin position="958"/>
        <end position="1032"/>
    </location>
</feature>
<dbReference type="Pfam" id="PF02801">
    <property type="entry name" value="Ketoacyl-synt_C"/>
    <property type="match status" value="1"/>
</dbReference>
<dbReference type="InterPro" id="IPR045851">
    <property type="entry name" value="AMP-bd_C_sf"/>
</dbReference>
<dbReference type="PROSITE" id="PS52004">
    <property type="entry name" value="KS3_2"/>
    <property type="match status" value="1"/>
</dbReference>
<dbReference type="Gene3D" id="3.40.50.720">
    <property type="entry name" value="NAD(P)-binding Rossmann-like Domain"/>
    <property type="match status" value="1"/>
</dbReference>
<gene>
    <name evidence="8" type="ORF">CR159_03430</name>
</gene>
<dbReference type="PANTHER" id="PTHR45527">
    <property type="entry name" value="NONRIBOSOMAL PEPTIDE SYNTHETASE"/>
    <property type="match status" value="1"/>
</dbReference>
<dbReference type="InterPro" id="IPR014043">
    <property type="entry name" value="Acyl_transferase_dom"/>
</dbReference>
<accession>A0A2N4U8F4</accession>
<dbReference type="Gene3D" id="3.30.70.3290">
    <property type="match status" value="1"/>
</dbReference>
<evidence type="ECO:0000259" key="6">
    <source>
        <dbReference type="PROSITE" id="PS50075"/>
    </source>
</evidence>
<reference evidence="8 9" key="1">
    <citation type="submission" date="2017-10" db="EMBL/GenBank/DDBJ databases">
        <title>Two draft genome sequences of Pusillimonas sp. strains isolated from a nitrate- and radionuclide-contaminated groundwater in Russia.</title>
        <authorList>
            <person name="Grouzdev D.S."/>
            <person name="Tourova T.P."/>
            <person name="Goeva M.A."/>
            <person name="Babich T.L."/>
            <person name="Sokolova D.S."/>
            <person name="Abdullin R."/>
            <person name="Poltaraus A.B."/>
            <person name="Toshchakov S.V."/>
            <person name="Nazina T.N."/>
        </authorList>
    </citation>
    <scope>NUCLEOTIDE SEQUENCE [LARGE SCALE GENOMIC DNA]</scope>
    <source>
        <strain evidence="8 9">JR1/69-3-13</strain>
    </source>
</reference>
<evidence type="ECO:0000313" key="8">
    <source>
        <dbReference type="EMBL" id="PLC51294.1"/>
    </source>
</evidence>
<dbReference type="InterPro" id="IPR057326">
    <property type="entry name" value="KR_dom"/>
</dbReference>
<keyword evidence="9" id="KW-1185">Reference proteome</keyword>
<organism evidence="8 9">
    <name type="scientific">Pollutimonas subterranea</name>
    <dbReference type="NCBI Taxonomy" id="2045210"/>
    <lineage>
        <taxon>Bacteria</taxon>
        <taxon>Pseudomonadati</taxon>
        <taxon>Pseudomonadota</taxon>
        <taxon>Betaproteobacteria</taxon>
        <taxon>Burkholderiales</taxon>
        <taxon>Alcaligenaceae</taxon>
        <taxon>Pollutimonas</taxon>
    </lineage>
</organism>
<dbReference type="InterPro" id="IPR016039">
    <property type="entry name" value="Thiolase-like"/>
</dbReference>
<dbReference type="SMART" id="SM00822">
    <property type="entry name" value="PKS_KR"/>
    <property type="match status" value="1"/>
</dbReference>
<dbReference type="InterPro" id="IPR036736">
    <property type="entry name" value="ACP-like_sf"/>
</dbReference>
<dbReference type="InterPro" id="IPR009081">
    <property type="entry name" value="PP-bd_ACP"/>
</dbReference>
<dbReference type="InterPro" id="IPR020841">
    <property type="entry name" value="PKS_Beta-ketoAc_synthase_dom"/>
</dbReference>
<dbReference type="InterPro" id="IPR025110">
    <property type="entry name" value="AMP-bd_C"/>
</dbReference>
<dbReference type="PROSITE" id="PS50075">
    <property type="entry name" value="CARRIER"/>
    <property type="match status" value="3"/>
</dbReference>
<dbReference type="CDD" id="cd00833">
    <property type="entry name" value="PKS"/>
    <property type="match status" value="1"/>
</dbReference>
<dbReference type="InterPro" id="IPR013968">
    <property type="entry name" value="PKS_KR"/>
</dbReference>
<dbReference type="EMBL" id="PDNW01000002">
    <property type="protein sequence ID" value="PLC51294.1"/>
    <property type="molecule type" value="Genomic_DNA"/>
</dbReference>
<dbReference type="InterPro" id="IPR016035">
    <property type="entry name" value="Acyl_Trfase/lysoPLipase"/>
</dbReference>
<dbReference type="Gene3D" id="3.40.47.10">
    <property type="match status" value="1"/>
</dbReference>
<dbReference type="CDD" id="cd05930">
    <property type="entry name" value="A_NRPS"/>
    <property type="match status" value="1"/>
</dbReference>
<dbReference type="InterPro" id="IPR001242">
    <property type="entry name" value="Condensation_dom"/>
</dbReference>
<dbReference type="SMART" id="SM00823">
    <property type="entry name" value="PKS_PP"/>
    <property type="match status" value="3"/>
</dbReference>
<dbReference type="GO" id="GO:0031177">
    <property type="term" value="F:phosphopantetheine binding"/>
    <property type="evidence" value="ECO:0007669"/>
    <property type="project" value="InterPro"/>
</dbReference>
<dbReference type="GO" id="GO:0006633">
    <property type="term" value="P:fatty acid biosynthetic process"/>
    <property type="evidence" value="ECO:0007669"/>
    <property type="project" value="InterPro"/>
</dbReference>
<name>A0A2N4U8F4_9BURK</name>
<comment type="cofactor">
    <cofactor evidence="1">
        <name>pantetheine 4'-phosphate</name>
        <dbReference type="ChEBI" id="CHEBI:47942"/>
    </cofactor>
</comment>
<evidence type="ECO:0000256" key="3">
    <source>
        <dbReference type="ARBA" id="ARBA00022553"/>
    </source>
</evidence>
<dbReference type="SUPFAM" id="SSF52777">
    <property type="entry name" value="CoA-dependent acyltransferases"/>
    <property type="match status" value="6"/>
</dbReference>
<dbReference type="Pfam" id="PF00550">
    <property type="entry name" value="PP-binding"/>
    <property type="match status" value="3"/>
</dbReference>
<dbReference type="Pfam" id="PF16197">
    <property type="entry name" value="KAsynt_C_assoc"/>
    <property type="match status" value="1"/>
</dbReference>
<dbReference type="Gene3D" id="3.30.559.30">
    <property type="entry name" value="Nonribosomal peptide synthetase, condensation domain"/>
    <property type="match status" value="3"/>
</dbReference>
<feature type="domain" description="Carrier" evidence="6">
    <location>
        <begin position="3903"/>
        <end position="3978"/>
    </location>
</feature>
<dbReference type="FunFam" id="3.40.50.12780:FF:000012">
    <property type="entry name" value="Non-ribosomal peptide synthetase"/>
    <property type="match status" value="1"/>
</dbReference>
<dbReference type="Gene3D" id="3.40.50.12780">
    <property type="entry name" value="N-terminal domain of ligase-like"/>
    <property type="match status" value="2"/>
</dbReference>
<dbReference type="SUPFAM" id="SSF52151">
    <property type="entry name" value="FabD/lysophospholipase-like"/>
    <property type="match status" value="1"/>
</dbReference>
<dbReference type="Pfam" id="PF00109">
    <property type="entry name" value="ketoacyl-synt"/>
    <property type="match status" value="1"/>
</dbReference>
<evidence type="ECO:0000259" key="7">
    <source>
        <dbReference type="PROSITE" id="PS52004"/>
    </source>
</evidence>
<keyword evidence="4" id="KW-0808">Transferase</keyword>
<dbReference type="SUPFAM" id="SSF55048">
    <property type="entry name" value="Probable ACP-binding domain of malonyl-CoA ACP transacylase"/>
    <property type="match status" value="1"/>
</dbReference>
<dbReference type="GO" id="GO:0004315">
    <property type="term" value="F:3-oxoacyl-[acyl-carrier-protein] synthase activity"/>
    <property type="evidence" value="ECO:0007669"/>
    <property type="project" value="InterPro"/>
</dbReference>
<keyword evidence="2" id="KW-0596">Phosphopantetheine</keyword>
<dbReference type="Pfam" id="PF13193">
    <property type="entry name" value="AMP-binding_C"/>
    <property type="match status" value="1"/>
</dbReference>
<evidence type="ECO:0000313" key="9">
    <source>
        <dbReference type="Proteomes" id="UP000234190"/>
    </source>
</evidence>
<dbReference type="InterPro" id="IPR023213">
    <property type="entry name" value="CAT-like_dom_sf"/>
</dbReference>
<dbReference type="Pfam" id="PF00501">
    <property type="entry name" value="AMP-binding"/>
    <property type="match status" value="2"/>
</dbReference>
<dbReference type="PANTHER" id="PTHR45527:SF1">
    <property type="entry name" value="FATTY ACID SYNTHASE"/>
    <property type="match status" value="1"/>
</dbReference>
<proteinExistence type="inferred from homology"/>
<evidence type="ECO:0000256" key="4">
    <source>
        <dbReference type="ARBA" id="ARBA00022679"/>
    </source>
</evidence>
<dbReference type="GO" id="GO:0044550">
    <property type="term" value="P:secondary metabolite biosynthetic process"/>
    <property type="evidence" value="ECO:0007669"/>
    <property type="project" value="TreeGrafter"/>
</dbReference>
<dbReference type="InterPro" id="IPR014030">
    <property type="entry name" value="Ketoacyl_synth_N"/>
</dbReference>
<dbReference type="PROSITE" id="PS00012">
    <property type="entry name" value="PHOSPHOPANTETHEINE"/>
    <property type="match status" value="2"/>
</dbReference>
<dbReference type="InterPro" id="IPR018201">
    <property type="entry name" value="Ketoacyl_synth_AS"/>
</dbReference>
<feature type="domain" description="Ketosynthase family 3 (KS3)" evidence="7">
    <location>
        <begin position="2538"/>
        <end position="2957"/>
    </location>
</feature>
<dbReference type="SUPFAM" id="SSF53901">
    <property type="entry name" value="Thiolase-like"/>
    <property type="match status" value="1"/>
</dbReference>
<dbReference type="Gene3D" id="1.10.1200.10">
    <property type="entry name" value="ACP-like"/>
    <property type="match status" value="3"/>
</dbReference>
<dbReference type="InterPro" id="IPR036291">
    <property type="entry name" value="NAD(P)-bd_dom_sf"/>
</dbReference>
<dbReference type="InterPro" id="IPR001227">
    <property type="entry name" value="Ac_transferase_dom_sf"/>
</dbReference>
<dbReference type="InterPro" id="IPR000873">
    <property type="entry name" value="AMP-dep_synth/lig_dom"/>
</dbReference>
<dbReference type="Proteomes" id="UP000234190">
    <property type="component" value="Unassembled WGS sequence"/>
</dbReference>
<dbReference type="InterPro" id="IPR020845">
    <property type="entry name" value="AMP-binding_CS"/>
</dbReference>
<dbReference type="InterPro" id="IPR006162">
    <property type="entry name" value="Ppantetheine_attach_site"/>
</dbReference>
<protein>
    <recommendedName>
        <fullName evidence="10">Non-ribosomal peptide synthase domain TIGR01720/amino acid adenylation domain-containing protein</fullName>
    </recommendedName>
</protein>
<dbReference type="Pfam" id="PF00698">
    <property type="entry name" value="Acyl_transf_1"/>
    <property type="match status" value="1"/>
</dbReference>
<dbReference type="PROSITE" id="PS00606">
    <property type="entry name" value="KS3_1"/>
    <property type="match status" value="1"/>
</dbReference>
<comment type="similarity">
    <text evidence="5">In the C-terminal section; belongs to the NRP synthetase family.</text>
</comment>
<comment type="caution">
    <text evidence="8">The sequence shown here is derived from an EMBL/GenBank/DDBJ whole genome shotgun (WGS) entry which is preliminary data.</text>
</comment>